<comment type="caution">
    <text evidence="7">The sequence shown here is derived from an EMBL/GenBank/DDBJ whole genome shotgun (WGS) entry which is preliminary data.</text>
</comment>
<evidence type="ECO:0008006" key="9">
    <source>
        <dbReference type="Google" id="ProtNLM"/>
    </source>
</evidence>
<keyword evidence="6" id="KW-0349">Heme</keyword>
<evidence type="ECO:0000313" key="8">
    <source>
        <dbReference type="Proteomes" id="UP001345691"/>
    </source>
</evidence>
<dbReference type="InterPro" id="IPR017972">
    <property type="entry name" value="Cyt_P450_CS"/>
</dbReference>
<reference evidence="7 8" key="1">
    <citation type="submission" date="2023-08" db="EMBL/GenBank/DDBJ databases">
        <title>Black Yeasts Isolated from many extreme environments.</title>
        <authorList>
            <person name="Coleine C."/>
            <person name="Stajich J.E."/>
            <person name="Selbmann L."/>
        </authorList>
    </citation>
    <scope>NUCLEOTIDE SEQUENCE [LARGE SCALE GENOMIC DNA]</scope>
    <source>
        <strain evidence="7 8">CCFEE 6328</strain>
    </source>
</reference>
<dbReference type="EMBL" id="JAVRRF010000009">
    <property type="protein sequence ID" value="KAK5061913.1"/>
    <property type="molecule type" value="Genomic_DNA"/>
</dbReference>
<dbReference type="Pfam" id="PF00067">
    <property type="entry name" value="p450"/>
    <property type="match status" value="1"/>
</dbReference>
<dbReference type="PRINTS" id="PR00385">
    <property type="entry name" value="P450"/>
</dbReference>
<dbReference type="PANTHER" id="PTHR24305">
    <property type="entry name" value="CYTOCHROME P450"/>
    <property type="match status" value="1"/>
</dbReference>
<evidence type="ECO:0000256" key="6">
    <source>
        <dbReference type="RuleBase" id="RU000461"/>
    </source>
</evidence>
<evidence type="ECO:0000256" key="1">
    <source>
        <dbReference type="ARBA" id="ARBA00001971"/>
    </source>
</evidence>
<keyword evidence="8" id="KW-1185">Reference proteome</keyword>
<evidence type="ECO:0000313" key="7">
    <source>
        <dbReference type="EMBL" id="KAK5061913.1"/>
    </source>
</evidence>
<dbReference type="InterPro" id="IPR036396">
    <property type="entry name" value="Cyt_P450_sf"/>
</dbReference>
<gene>
    <name evidence="7" type="ORF">LTR69_005097</name>
</gene>
<evidence type="ECO:0000256" key="2">
    <source>
        <dbReference type="ARBA" id="ARBA00010617"/>
    </source>
</evidence>
<protein>
    <recommendedName>
        <fullName evidence="9">Cytochrome P450</fullName>
    </recommendedName>
</protein>
<organism evidence="7 8">
    <name type="scientific">Exophiala sideris</name>
    <dbReference type="NCBI Taxonomy" id="1016849"/>
    <lineage>
        <taxon>Eukaryota</taxon>
        <taxon>Fungi</taxon>
        <taxon>Dikarya</taxon>
        <taxon>Ascomycota</taxon>
        <taxon>Pezizomycotina</taxon>
        <taxon>Eurotiomycetes</taxon>
        <taxon>Chaetothyriomycetidae</taxon>
        <taxon>Chaetothyriales</taxon>
        <taxon>Herpotrichiellaceae</taxon>
        <taxon>Exophiala</taxon>
    </lineage>
</organism>
<dbReference type="Gene3D" id="1.10.630.10">
    <property type="entry name" value="Cytochrome P450"/>
    <property type="match status" value="1"/>
</dbReference>
<dbReference type="PROSITE" id="PS00086">
    <property type="entry name" value="CYTOCHROME_P450"/>
    <property type="match status" value="1"/>
</dbReference>
<comment type="similarity">
    <text evidence="2 6">Belongs to the cytochrome P450 family.</text>
</comment>
<name>A0ABR0JDI3_9EURO</name>
<dbReference type="InterPro" id="IPR050121">
    <property type="entry name" value="Cytochrome_P450_monoxygenase"/>
</dbReference>
<keyword evidence="6" id="KW-0503">Monooxygenase</keyword>
<comment type="cofactor">
    <cofactor evidence="1">
        <name>heme</name>
        <dbReference type="ChEBI" id="CHEBI:30413"/>
    </cofactor>
</comment>
<evidence type="ECO:0000256" key="5">
    <source>
        <dbReference type="ARBA" id="ARBA00023004"/>
    </source>
</evidence>
<keyword evidence="4 6" id="KW-0560">Oxidoreductase</keyword>
<evidence type="ECO:0000256" key="3">
    <source>
        <dbReference type="ARBA" id="ARBA00022723"/>
    </source>
</evidence>
<keyword evidence="3 6" id="KW-0479">Metal-binding</keyword>
<dbReference type="Proteomes" id="UP001345691">
    <property type="component" value="Unassembled WGS sequence"/>
</dbReference>
<dbReference type="PANTHER" id="PTHR24305:SF166">
    <property type="entry name" value="CYTOCHROME P450 12A4, MITOCHONDRIAL-RELATED"/>
    <property type="match status" value="1"/>
</dbReference>
<dbReference type="PRINTS" id="PR00463">
    <property type="entry name" value="EP450I"/>
</dbReference>
<sequence>MAGSSVQTIDLHLLSGSLGSALRELSIGNAVFYFCLTFLSSIVLPRIYNAYFGPLSKIPGPKVAALTNGWMLWHLWHFEKCAVIHEQFKKYGPIVRIGPHNVALNTTEDMKTVYAVGAKFPKSSFYDSWSFNGSANVFSMRDQKAHADRRKVSSKIMSRNALVTYLPEINQHLKDFVRVCGKRAGTTVDFVTQFRFLALDVVGSAAFGKSFNLMRDETEHPFVHDLDACIAAVPPRGYFPAWVWWLITKIPTKDWQFALGGEKRICQYSGDIVDEQEERMRKNGGEMVKEDANTLVGKMINYRDENGAALPRSAIDGEIGIIFFAGTDTTSNTLAFMSYELARHKQHQDKLFEELKEKIPVKGEVPDLLDAEAWPFLNAVIKETLRLYAVAPSQLERDVPKGGTHLHGKYIPEGTIVGVQNYSIHRNAEAFPDPETFKPERWFNETEEMRRHFMPFGLGSRICLGQNIAMLEMRLTIATLIRSFELTLPADHNPADVALKDFWLAFPASRKVELVSNPR</sequence>
<evidence type="ECO:0000256" key="4">
    <source>
        <dbReference type="ARBA" id="ARBA00023002"/>
    </source>
</evidence>
<proteinExistence type="inferred from homology"/>
<keyword evidence="5 6" id="KW-0408">Iron</keyword>
<dbReference type="InterPro" id="IPR002401">
    <property type="entry name" value="Cyt_P450_E_grp-I"/>
</dbReference>
<accession>A0ABR0JDI3</accession>
<dbReference type="InterPro" id="IPR001128">
    <property type="entry name" value="Cyt_P450"/>
</dbReference>
<dbReference type="SUPFAM" id="SSF48264">
    <property type="entry name" value="Cytochrome P450"/>
    <property type="match status" value="1"/>
</dbReference>